<evidence type="ECO:0000313" key="3">
    <source>
        <dbReference type="EMBL" id="TNV08740.1"/>
    </source>
</evidence>
<feature type="region of interest" description="Disordered" evidence="1">
    <location>
        <begin position="60"/>
        <end position="82"/>
    </location>
</feature>
<reference evidence="3" key="2">
    <citation type="submission" date="2019-06" db="EMBL/GenBank/DDBJ databases">
        <authorList>
            <person name="Hu M."/>
        </authorList>
    </citation>
    <scope>NUCLEOTIDE SEQUENCE</scope>
    <source>
        <strain evidence="3">08RB2639</strain>
    </source>
</reference>
<organism evidence="3 4">
    <name type="scientific">Brucella pecoris</name>
    <dbReference type="NCBI Taxonomy" id="867683"/>
    <lineage>
        <taxon>Bacteria</taxon>
        <taxon>Pseudomonadati</taxon>
        <taxon>Pseudomonadota</taxon>
        <taxon>Alphaproteobacteria</taxon>
        <taxon>Hyphomicrobiales</taxon>
        <taxon>Brucellaceae</taxon>
        <taxon>Brucella/Ochrobactrum group</taxon>
        <taxon>Brucella</taxon>
    </lineage>
</organism>
<dbReference type="AlphaFoldDB" id="A0A5C5CBU2"/>
<dbReference type="RefSeq" id="WP_140023262.1">
    <property type="nucleotide sequence ID" value="NZ_JACIEX010000028.1"/>
</dbReference>
<accession>A0A5C5CBU2</accession>
<proteinExistence type="predicted"/>
<dbReference type="Proteomes" id="UP000313390">
    <property type="component" value="Unassembled WGS sequence"/>
</dbReference>
<sequence length="82" mass="8932">MPEDKHTGPETIVPANDNTPPNGDAADADIAPWEKLDMVVFDIARLIGRQMAREDFERLRAATANDNSPGHVGETEDGTETE</sequence>
<dbReference type="EMBL" id="JACIEX010000028">
    <property type="protein sequence ID" value="MBB4096320.1"/>
    <property type="molecule type" value="Genomic_DNA"/>
</dbReference>
<evidence type="ECO:0000256" key="1">
    <source>
        <dbReference type="SAM" id="MobiDB-lite"/>
    </source>
</evidence>
<dbReference type="OrthoDB" id="7283066at2"/>
<evidence type="ECO:0000313" key="5">
    <source>
        <dbReference type="Proteomes" id="UP000553980"/>
    </source>
</evidence>
<dbReference type="Proteomes" id="UP000553980">
    <property type="component" value="Unassembled WGS sequence"/>
</dbReference>
<reference evidence="3 4" key="1">
    <citation type="journal article" date="2011" name="Int. J. Syst. Evol. Microbiol.">
        <title>Ochrobactrum pecoris sp. nov., isolated from farm animals.</title>
        <authorList>
            <person name="Kampfer P."/>
            <person name="Huber B."/>
            <person name="Busse H.J."/>
            <person name="Scholz H.C."/>
            <person name="Tomaso H."/>
            <person name="Hotzel H."/>
            <person name="Melzer F."/>
        </authorList>
    </citation>
    <scope>NUCLEOTIDE SEQUENCE [LARGE SCALE GENOMIC DNA]</scope>
    <source>
        <strain evidence="3 4">08RB2639</strain>
    </source>
</reference>
<dbReference type="EMBL" id="VEWK01000025">
    <property type="protein sequence ID" value="TNV08740.1"/>
    <property type="molecule type" value="Genomic_DNA"/>
</dbReference>
<name>A0A5C5CBU2_9HYPH</name>
<keyword evidence="5" id="KW-1185">Reference proteome</keyword>
<reference evidence="2 5" key="3">
    <citation type="submission" date="2020-08" db="EMBL/GenBank/DDBJ databases">
        <title>Genomic Encyclopedia of Type Strains, Phase IV (KMG-IV): sequencing the most valuable type-strain genomes for metagenomic binning, comparative biology and taxonomic classification.</title>
        <authorList>
            <person name="Goeker M."/>
        </authorList>
    </citation>
    <scope>NUCLEOTIDE SEQUENCE [LARGE SCALE GENOMIC DNA]</scope>
    <source>
        <strain evidence="2 5">DSM 23868</strain>
    </source>
</reference>
<evidence type="ECO:0000313" key="4">
    <source>
        <dbReference type="Proteomes" id="UP000313390"/>
    </source>
</evidence>
<gene>
    <name evidence="3" type="ORF">FIB18_23520</name>
    <name evidence="2" type="ORF">GGQ79_004881</name>
</gene>
<feature type="region of interest" description="Disordered" evidence="1">
    <location>
        <begin position="1"/>
        <end position="28"/>
    </location>
</feature>
<comment type="caution">
    <text evidence="3">The sequence shown here is derived from an EMBL/GenBank/DDBJ whole genome shotgun (WGS) entry which is preliminary data.</text>
</comment>
<evidence type="ECO:0000313" key="2">
    <source>
        <dbReference type="EMBL" id="MBB4096320.1"/>
    </source>
</evidence>
<protein>
    <submittedName>
        <fullName evidence="3">Uncharacterized protein</fullName>
    </submittedName>
</protein>